<gene>
    <name evidence="4" type="ORF">BCR37DRAFT_385998</name>
</gene>
<feature type="region of interest" description="Disordered" evidence="1">
    <location>
        <begin position="811"/>
        <end position="832"/>
    </location>
</feature>
<organism evidence="4 5">
    <name type="scientific">Protomyces lactucae-debilis</name>
    <dbReference type="NCBI Taxonomy" id="2754530"/>
    <lineage>
        <taxon>Eukaryota</taxon>
        <taxon>Fungi</taxon>
        <taxon>Dikarya</taxon>
        <taxon>Ascomycota</taxon>
        <taxon>Taphrinomycotina</taxon>
        <taxon>Taphrinomycetes</taxon>
        <taxon>Taphrinales</taxon>
        <taxon>Protomycetaceae</taxon>
        <taxon>Protomyces</taxon>
    </lineage>
</organism>
<dbReference type="OrthoDB" id="10689555at2759"/>
<dbReference type="STRING" id="56484.A0A1Y2FNT5"/>
<dbReference type="Proteomes" id="UP000193685">
    <property type="component" value="Unassembled WGS sequence"/>
</dbReference>
<dbReference type="GeneID" id="63787005"/>
<keyword evidence="3" id="KW-0732">Signal</keyword>
<evidence type="ECO:0000313" key="4">
    <source>
        <dbReference type="EMBL" id="ORY85589.1"/>
    </source>
</evidence>
<reference evidence="4 5" key="1">
    <citation type="submission" date="2016-07" db="EMBL/GenBank/DDBJ databases">
        <title>Pervasive Adenine N6-methylation of Active Genes in Fungi.</title>
        <authorList>
            <consortium name="DOE Joint Genome Institute"/>
            <person name="Mondo S.J."/>
            <person name="Dannebaum R.O."/>
            <person name="Kuo R.C."/>
            <person name="Labutti K."/>
            <person name="Haridas S."/>
            <person name="Kuo A."/>
            <person name="Salamov A."/>
            <person name="Ahrendt S.R."/>
            <person name="Lipzen A."/>
            <person name="Sullivan W."/>
            <person name="Andreopoulos W.B."/>
            <person name="Clum A."/>
            <person name="Lindquist E."/>
            <person name="Daum C."/>
            <person name="Ramamoorthy G.K."/>
            <person name="Gryganskyi A."/>
            <person name="Culley D."/>
            <person name="Magnuson J.K."/>
            <person name="James T.Y."/>
            <person name="O'Malley M.A."/>
            <person name="Stajich J.E."/>
            <person name="Spatafora J.W."/>
            <person name="Visel A."/>
            <person name="Grigoriev I.V."/>
        </authorList>
    </citation>
    <scope>NUCLEOTIDE SEQUENCE [LARGE SCALE GENOMIC DNA]</scope>
    <source>
        <strain evidence="4 5">12-1054</strain>
    </source>
</reference>
<feature type="compositionally biased region" description="Low complexity" evidence="1">
    <location>
        <begin position="714"/>
        <end position="734"/>
    </location>
</feature>
<feature type="transmembrane region" description="Helical" evidence="2">
    <location>
        <begin position="1298"/>
        <end position="1318"/>
    </location>
</feature>
<comment type="caution">
    <text evidence="4">The sequence shown here is derived from an EMBL/GenBank/DDBJ whole genome shotgun (WGS) entry which is preliminary data.</text>
</comment>
<evidence type="ECO:0000256" key="1">
    <source>
        <dbReference type="SAM" id="MobiDB-lite"/>
    </source>
</evidence>
<sequence length="1319" mass="131237">MVWVTSLIKGLAIVTTLATQLVSAQAPGSATIPIKGPRISFTCPDGSPLGVTADNGRNAPVCAAGDSAIFSAAFFLDNNFNHVGDAAQTAAVKAANAFGIVYYLSTVNPVPSTGTYLSTFYEFGGGSDPNGTLPVYLTDYTAGENQRYLTTDQGFLFYLQPDGRYKIQSIQRNNEQLSNGPDTGYWQIDASKRIISPVAGGPNEAALFGITLSPSTADYPADPTENLSLAASPAQQGKFNIGYQGQNLALSGQSYVFGTSTPSQFSFVSSTRTPGMWSIVDQSSGQFVAVSPSSGLEAASTQSVSTDFDVLPLDSGFFGLYSQLNGGKYIVMDPTTMNFAASGDELPALSDNFAVVPAAAPVQSTTAVIPSTTLVSTTSVVESSSTSTDALTTTTTTSLVPETSSLATTSTVDPTTSAITSITPLITSSSTIIPLTSSAEVSSSTVLTATPSSSSESISSTVVIGSTSSSSATDVVSAVLSTSTDPVLSSTASASLPVATVNFNFVSDQGFDYPMIAVTGFTGTDDAQVSYNGLTWSNEEVFMASSASNKVFVITDNVITDSTGAILAFDAAEADIAGTRFILVSPAQVGSLQTQAFAYDPISGVIASAEYMLYLDNAAILKVVRKSSTASDSYVPFTKLQALVAPVPGMTTTSTSETSTVAAPATSSTEAPVSSEATATTSESSTPITTSETTSVPVTVTSESVVMTSTPEVVTTSDVTSSTVGEVTSPSVPVITEPVPSSTVSTEVTLDLTTSTSGPVSLTTASVSEALSSSAEIVSATLNAPTESTSSTATVPTTVAVLPTVTVEISSDPASASQPTETLSAPVTSGRPTFVESSSAVETTSLEAPLSSTEVVPTVPTTESAAVGQTTIVETSTASPTTSTVAIPSAGTYVLRANGQPLVCVGPVIVAVNDANVDPSPITIDTDGTFTCNGRTGFLRPQASPSIDYDVLLLTPPPTDPAVVPGFFGFVDNVLVASLQRFQRRKRAPAVLLTIGVGANGQVIAGPNVPAGGLTVTVLAVAPAASSAAPSSGSAPASSSTLANSVLPLPGTPASNSGSSSTLVASVLPGSTTTQTVVVTTTIAGVAQTAVAVQVIVNTAGAGQSTVYVTIGGVLVQISGAGLPSIQAGVVVAGALTAAPVIVNVIVIVAPVVIAANGASPVTSLTTVTGFATVSASGLPAGAGGITIVNTAAAAITATLSVPISVATGVAGHSVVQGSSGAAGQPTVQGAPVIAGQPIAQGVPGIAAQPVVQGVSGVATAVTAVPVASNAAPASVASAVASAVAAAAAGVPKASANAAASVVGYGMSTLALLCAVLLF</sequence>
<feature type="region of interest" description="Disordered" evidence="1">
    <location>
        <begin position="650"/>
        <end position="697"/>
    </location>
</feature>
<feature type="signal peptide" evidence="3">
    <location>
        <begin position="1"/>
        <end position="18"/>
    </location>
</feature>
<dbReference type="EMBL" id="MCFI01000004">
    <property type="protein sequence ID" value="ORY85589.1"/>
    <property type="molecule type" value="Genomic_DNA"/>
</dbReference>
<keyword evidence="2" id="KW-0472">Membrane</keyword>
<protein>
    <submittedName>
        <fullName evidence="4">Uncharacterized protein</fullName>
    </submittedName>
</protein>
<evidence type="ECO:0000256" key="3">
    <source>
        <dbReference type="SAM" id="SignalP"/>
    </source>
</evidence>
<feature type="compositionally biased region" description="Low complexity" evidence="1">
    <location>
        <begin position="651"/>
        <end position="697"/>
    </location>
</feature>
<keyword evidence="2" id="KW-0812">Transmembrane</keyword>
<accession>A0A1Y2FNT5</accession>
<dbReference type="RefSeq" id="XP_040727071.1">
    <property type="nucleotide sequence ID" value="XM_040870406.1"/>
</dbReference>
<evidence type="ECO:0000313" key="5">
    <source>
        <dbReference type="Proteomes" id="UP000193685"/>
    </source>
</evidence>
<dbReference type="OMA" id="LMPDINP"/>
<evidence type="ECO:0000256" key="2">
    <source>
        <dbReference type="SAM" id="Phobius"/>
    </source>
</evidence>
<proteinExistence type="predicted"/>
<name>A0A1Y2FNT5_PROLT</name>
<feature type="chain" id="PRO_5012688859" evidence="3">
    <location>
        <begin position="19"/>
        <end position="1319"/>
    </location>
</feature>
<keyword evidence="2" id="KW-1133">Transmembrane helix</keyword>
<feature type="region of interest" description="Disordered" evidence="1">
    <location>
        <begin position="714"/>
        <end position="740"/>
    </location>
</feature>
<keyword evidence="5" id="KW-1185">Reference proteome</keyword>